<dbReference type="EMBL" id="JANIEX010001388">
    <property type="protein sequence ID" value="KAJ3558579.1"/>
    <property type="molecule type" value="Genomic_DNA"/>
</dbReference>
<gene>
    <name evidence="1" type="ORF">NP233_g11484</name>
</gene>
<comment type="caution">
    <text evidence="1">The sequence shown here is derived from an EMBL/GenBank/DDBJ whole genome shotgun (WGS) entry which is preliminary data.</text>
</comment>
<accession>A0AAD5YQX8</accession>
<name>A0AAD5YQX8_9AGAR</name>
<dbReference type="AlphaFoldDB" id="A0AAD5YQX8"/>
<organism evidence="1 2">
    <name type="scientific">Leucocoprinus birnbaumii</name>
    <dbReference type="NCBI Taxonomy" id="56174"/>
    <lineage>
        <taxon>Eukaryota</taxon>
        <taxon>Fungi</taxon>
        <taxon>Dikarya</taxon>
        <taxon>Basidiomycota</taxon>
        <taxon>Agaricomycotina</taxon>
        <taxon>Agaricomycetes</taxon>
        <taxon>Agaricomycetidae</taxon>
        <taxon>Agaricales</taxon>
        <taxon>Agaricineae</taxon>
        <taxon>Agaricaceae</taxon>
        <taxon>Leucocoprinus</taxon>
    </lineage>
</organism>
<proteinExistence type="predicted"/>
<keyword evidence="2" id="KW-1185">Reference proteome</keyword>
<reference evidence="1" key="1">
    <citation type="submission" date="2022-07" db="EMBL/GenBank/DDBJ databases">
        <title>Genome Sequence of Leucocoprinus birnbaumii.</title>
        <authorList>
            <person name="Buettner E."/>
        </authorList>
    </citation>
    <scope>NUCLEOTIDE SEQUENCE</scope>
    <source>
        <strain evidence="1">VT141</strain>
    </source>
</reference>
<evidence type="ECO:0000313" key="2">
    <source>
        <dbReference type="Proteomes" id="UP001213000"/>
    </source>
</evidence>
<evidence type="ECO:0000313" key="1">
    <source>
        <dbReference type="EMBL" id="KAJ3558579.1"/>
    </source>
</evidence>
<sequence length="270" mass="29551">MSLALFSIFRLKPKRVKPPKSSNIKTGRLSLFKFRRKSNSESATTSASISVSYNATKAIGSSGEVPAKKASKFSSVPVNAAVPPRLQEVSAIDESNTRDDLNSVALMASADDAISPSTQDVRLLEVDHQLAFELVYLVVAEQDFSTTSVEGAYDNAIDSPVLQENYGTQTTHSSCLRLTVEQAEFLAFLRKYERWPQLGHNDMMNSGSGLKFHQTSPRCFPGTRSKLLQRLKTWLNSSTTIHHRSNLTWLTGPAGAGKTAVVYRGPKIAG</sequence>
<dbReference type="Proteomes" id="UP001213000">
    <property type="component" value="Unassembled WGS sequence"/>
</dbReference>
<protein>
    <submittedName>
        <fullName evidence="1">Uncharacterized protein</fullName>
    </submittedName>
</protein>